<reference evidence="4" key="2">
    <citation type="submission" date="2015-01" db="EMBL/GenBank/DDBJ databases">
        <title>Evolutionary Origins and Diversification of the Mycorrhizal Mutualists.</title>
        <authorList>
            <consortium name="DOE Joint Genome Institute"/>
            <consortium name="Mycorrhizal Genomics Consortium"/>
            <person name="Kohler A."/>
            <person name="Kuo A."/>
            <person name="Nagy L.G."/>
            <person name="Floudas D."/>
            <person name="Copeland A."/>
            <person name="Barry K.W."/>
            <person name="Cichocki N."/>
            <person name="Veneault-Fourrey C."/>
            <person name="LaButti K."/>
            <person name="Lindquist E.A."/>
            <person name="Lipzen A."/>
            <person name="Lundell T."/>
            <person name="Morin E."/>
            <person name="Murat C."/>
            <person name="Riley R."/>
            <person name="Ohm R."/>
            <person name="Sun H."/>
            <person name="Tunlid A."/>
            <person name="Henrissat B."/>
            <person name="Grigoriev I.V."/>
            <person name="Hibbett D.S."/>
            <person name="Martin F."/>
        </authorList>
    </citation>
    <scope>NUCLEOTIDE SEQUENCE [LARGE SCALE GENOMIC DNA]</scope>
    <source>
        <strain evidence="4">MUT 4182</strain>
    </source>
</reference>
<dbReference type="InterPro" id="IPR036396">
    <property type="entry name" value="Cyt_P450_sf"/>
</dbReference>
<feature type="compositionally biased region" description="Polar residues" evidence="1">
    <location>
        <begin position="105"/>
        <end position="119"/>
    </location>
</feature>
<dbReference type="EMBL" id="KN823264">
    <property type="protein sequence ID" value="KIO18743.1"/>
    <property type="molecule type" value="Genomic_DNA"/>
</dbReference>
<organism evidence="3 4">
    <name type="scientific">Tulasnella calospora MUT 4182</name>
    <dbReference type="NCBI Taxonomy" id="1051891"/>
    <lineage>
        <taxon>Eukaryota</taxon>
        <taxon>Fungi</taxon>
        <taxon>Dikarya</taxon>
        <taxon>Basidiomycota</taxon>
        <taxon>Agaricomycotina</taxon>
        <taxon>Agaricomycetes</taxon>
        <taxon>Cantharellales</taxon>
        <taxon>Tulasnellaceae</taxon>
        <taxon>Tulasnella</taxon>
    </lineage>
</organism>
<dbReference type="Proteomes" id="UP000054248">
    <property type="component" value="Unassembled WGS sequence"/>
</dbReference>
<dbReference type="AlphaFoldDB" id="A0A0C3KBB9"/>
<sequence>MDTLNATILRLLDEHQLPRAWADWAVPAAAASTALVVGLGIVWHKSGNDNERRPPIVPSWIPWWGSEWALERDPDAFFKAAQQQYPDGVFGVKTAGTTLYYVSSASGSSNAAHQPNLQATKGMEDSSLEI</sequence>
<dbReference type="OrthoDB" id="6692864at2759"/>
<feature type="region of interest" description="Disordered" evidence="1">
    <location>
        <begin position="105"/>
        <end position="130"/>
    </location>
</feature>
<keyword evidence="2" id="KW-1133">Transmembrane helix</keyword>
<accession>A0A0C3KBB9</accession>
<evidence type="ECO:0000313" key="4">
    <source>
        <dbReference type="Proteomes" id="UP000054248"/>
    </source>
</evidence>
<dbReference type="GO" id="GO:0005506">
    <property type="term" value="F:iron ion binding"/>
    <property type="evidence" value="ECO:0007669"/>
    <property type="project" value="InterPro"/>
</dbReference>
<reference evidence="3 4" key="1">
    <citation type="submission" date="2014-04" db="EMBL/GenBank/DDBJ databases">
        <authorList>
            <consortium name="DOE Joint Genome Institute"/>
            <person name="Kuo A."/>
            <person name="Girlanda M."/>
            <person name="Perotto S."/>
            <person name="Kohler A."/>
            <person name="Nagy L.G."/>
            <person name="Floudas D."/>
            <person name="Copeland A."/>
            <person name="Barry K.W."/>
            <person name="Cichocki N."/>
            <person name="Veneault-Fourrey C."/>
            <person name="LaButti K."/>
            <person name="Lindquist E.A."/>
            <person name="Lipzen A."/>
            <person name="Lundell T."/>
            <person name="Morin E."/>
            <person name="Murat C."/>
            <person name="Sun H."/>
            <person name="Tunlid A."/>
            <person name="Henrissat B."/>
            <person name="Grigoriev I.V."/>
            <person name="Hibbett D.S."/>
            <person name="Martin F."/>
            <person name="Nordberg H.P."/>
            <person name="Cantor M.N."/>
            <person name="Hua S.X."/>
        </authorList>
    </citation>
    <scope>NUCLEOTIDE SEQUENCE [LARGE SCALE GENOMIC DNA]</scope>
    <source>
        <strain evidence="3 4">MUT 4182</strain>
    </source>
</reference>
<keyword evidence="2" id="KW-0812">Transmembrane</keyword>
<dbReference type="GO" id="GO:0016705">
    <property type="term" value="F:oxidoreductase activity, acting on paired donors, with incorporation or reduction of molecular oxygen"/>
    <property type="evidence" value="ECO:0007669"/>
    <property type="project" value="InterPro"/>
</dbReference>
<proteinExistence type="predicted"/>
<dbReference type="HOGENOM" id="CLU_1939660_0_0_1"/>
<evidence type="ECO:0000256" key="2">
    <source>
        <dbReference type="SAM" id="Phobius"/>
    </source>
</evidence>
<evidence type="ECO:0000256" key="1">
    <source>
        <dbReference type="SAM" id="MobiDB-lite"/>
    </source>
</evidence>
<keyword evidence="4" id="KW-1185">Reference proteome</keyword>
<dbReference type="Gene3D" id="1.10.630.10">
    <property type="entry name" value="Cytochrome P450"/>
    <property type="match status" value="1"/>
</dbReference>
<gene>
    <name evidence="3" type="ORF">M407DRAFT_31606</name>
</gene>
<protein>
    <submittedName>
        <fullName evidence="3">Uncharacterized protein</fullName>
    </submittedName>
</protein>
<evidence type="ECO:0000313" key="3">
    <source>
        <dbReference type="EMBL" id="KIO18743.1"/>
    </source>
</evidence>
<name>A0A0C3KBB9_9AGAM</name>
<keyword evidence="2" id="KW-0472">Membrane</keyword>
<dbReference type="GO" id="GO:0004497">
    <property type="term" value="F:monooxygenase activity"/>
    <property type="evidence" value="ECO:0007669"/>
    <property type="project" value="InterPro"/>
</dbReference>
<feature type="transmembrane region" description="Helical" evidence="2">
    <location>
        <begin position="24"/>
        <end position="43"/>
    </location>
</feature>
<dbReference type="GO" id="GO:0020037">
    <property type="term" value="F:heme binding"/>
    <property type="evidence" value="ECO:0007669"/>
    <property type="project" value="InterPro"/>
</dbReference>